<dbReference type="GO" id="GO:0005634">
    <property type="term" value="C:nucleus"/>
    <property type="evidence" value="ECO:0007669"/>
    <property type="project" value="UniProtKB-SubCell"/>
</dbReference>
<dbReference type="HOGENOM" id="CLU_013987_2_2_1"/>
<organism evidence="3 4">
    <name type="scientific">Capronia epimyces CBS 606.96</name>
    <dbReference type="NCBI Taxonomy" id="1182542"/>
    <lineage>
        <taxon>Eukaryota</taxon>
        <taxon>Fungi</taxon>
        <taxon>Dikarya</taxon>
        <taxon>Ascomycota</taxon>
        <taxon>Pezizomycotina</taxon>
        <taxon>Eurotiomycetes</taxon>
        <taxon>Chaetothyriomycetidae</taxon>
        <taxon>Chaetothyriales</taxon>
        <taxon>Herpotrichiellaceae</taxon>
        <taxon>Capronia</taxon>
    </lineage>
</organism>
<comment type="subcellular location">
    <subcellularLocation>
        <location evidence="1">Nucleus</location>
    </subcellularLocation>
</comment>
<evidence type="ECO:0000313" key="4">
    <source>
        <dbReference type="Proteomes" id="UP000019478"/>
    </source>
</evidence>
<dbReference type="CDD" id="cd12148">
    <property type="entry name" value="fungal_TF_MHR"/>
    <property type="match status" value="1"/>
</dbReference>
<keyword evidence="4" id="KW-1185">Reference proteome</keyword>
<dbReference type="OrthoDB" id="1747771at2759"/>
<dbReference type="AlphaFoldDB" id="W9XGA2"/>
<keyword evidence="2" id="KW-0539">Nucleus</keyword>
<dbReference type="RefSeq" id="XP_007736111.1">
    <property type="nucleotide sequence ID" value="XM_007737921.1"/>
</dbReference>
<evidence type="ECO:0008006" key="5">
    <source>
        <dbReference type="Google" id="ProtNLM"/>
    </source>
</evidence>
<dbReference type="EMBL" id="AMGY01000007">
    <property type="protein sequence ID" value="EXJ79537.1"/>
    <property type="molecule type" value="Genomic_DNA"/>
</dbReference>
<accession>W9XGA2</accession>
<comment type="caution">
    <text evidence="3">The sequence shown here is derived from an EMBL/GenBank/DDBJ whole genome shotgun (WGS) entry which is preliminary data.</text>
</comment>
<dbReference type="PANTHER" id="PTHR31001:SF90">
    <property type="entry name" value="CENTROMERE DNA-BINDING PROTEIN COMPLEX CBF3 SUBUNIT B"/>
    <property type="match status" value="1"/>
</dbReference>
<proteinExistence type="predicted"/>
<dbReference type="STRING" id="1182542.W9XGA2"/>
<dbReference type="eggNOG" id="ENOG502S128">
    <property type="taxonomic scope" value="Eukaryota"/>
</dbReference>
<dbReference type="PANTHER" id="PTHR31001">
    <property type="entry name" value="UNCHARACTERIZED TRANSCRIPTIONAL REGULATORY PROTEIN"/>
    <property type="match status" value="1"/>
</dbReference>
<evidence type="ECO:0000256" key="1">
    <source>
        <dbReference type="ARBA" id="ARBA00004123"/>
    </source>
</evidence>
<evidence type="ECO:0000256" key="2">
    <source>
        <dbReference type="ARBA" id="ARBA00023242"/>
    </source>
</evidence>
<reference evidence="3 4" key="1">
    <citation type="submission" date="2013-03" db="EMBL/GenBank/DDBJ databases">
        <title>The Genome Sequence of Capronia epimyces CBS 606.96.</title>
        <authorList>
            <consortium name="The Broad Institute Genomics Platform"/>
            <person name="Cuomo C."/>
            <person name="de Hoog S."/>
            <person name="Gorbushina A."/>
            <person name="Walker B."/>
            <person name="Young S.K."/>
            <person name="Zeng Q."/>
            <person name="Gargeya S."/>
            <person name="Fitzgerald M."/>
            <person name="Haas B."/>
            <person name="Abouelleil A."/>
            <person name="Allen A.W."/>
            <person name="Alvarado L."/>
            <person name="Arachchi H.M."/>
            <person name="Berlin A.M."/>
            <person name="Chapman S.B."/>
            <person name="Gainer-Dewar J."/>
            <person name="Goldberg J."/>
            <person name="Griggs A."/>
            <person name="Gujja S."/>
            <person name="Hansen M."/>
            <person name="Howarth C."/>
            <person name="Imamovic A."/>
            <person name="Ireland A."/>
            <person name="Larimer J."/>
            <person name="McCowan C."/>
            <person name="Murphy C."/>
            <person name="Pearson M."/>
            <person name="Poon T.W."/>
            <person name="Priest M."/>
            <person name="Roberts A."/>
            <person name="Saif S."/>
            <person name="Shea T."/>
            <person name="Sisk P."/>
            <person name="Sykes S."/>
            <person name="Wortman J."/>
            <person name="Nusbaum C."/>
            <person name="Birren B."/>
        </authorList>
    </citation>
    <scope>NUCLEOTIDE SEQUENCE [LARGE SCALE GENOMIC DNA]</scope>
    <source>
        <strain evidence="3 4">CBS 606.96</strain>
    </source>
</reference>
<dbReference type="Proteomes" id="UP000019478">
    <property type="component" value="Unassembled WGS sequence"/>
</dbReference>
<protein>
    <recommendedName>
        <fullName evidence="5">Transcription factor domain-containing protein</fullName>
    </recommendedName>
</protein>
<dbReference type="InterPro" id="IPR050613">
    <property type="entry name" value="Sec_Metabolite_Reg"/>
</dbReference>
<sequence length="271" mass="31156">MCNWYSASLFCLDLANYMRDSNMMHVQAIGILQMCCHAAGDIVFRPRLLAIGIRIANNLGMPFARTGTGTGTRSLIESEVARRLWWVFVINEWLGHSSNRPYIHEADFDMLLPLPMDDDELESGHIPDELPSHHISPWLYTTTLCQIAVVFHRFNRAVQTNPSDLEIVVNRADSELTSLMDGLPAHLRDNVVKSPQTRALEAKHLWIRWQREDLKTTFLLFRAKINHHCHKTWTMSPSLCLSQRILCLQSARSVISVYESSDLSAHQRRYM</sequence>
<dbReference type="GeneID" id="19171911"/>
<gene>
    <name evidence="3" type="ORF">A1O3_07816</name>
</gene>
<name>W9XGA2_9EURO</name>
<evidence type="ECO:0000313" key="3">
    <source>
        <dbReference type="EMBL" id="EXJ79537.1"/>
    </source>
</evidence>